<dbReference type="Gene3D" id="1.10.260.40">
    <property type="entry name" value="lambda repressor-like DNA-binding domains"/>
    <property type="match status" value="1"/>
</dbReference>
<organism evidence="2 3">
    <name type="scientific">Anaerobutyricum hallii</name>
    <dbReference type="NCBI Taxonomy" id="39488"/>
    <lineage>
        <taxon>Bacteria</taxon>
        <taxon>Bacillati</taxon>
        <taxon>Bacillota</taxon>
        <taxon>Clostridia</taxon>
        <taxon>Lachnospirales</taxon>
        <taxon>Lachnospiraceae</taxon>
        <taxon>Anaerobutyricum</taxon>
    </lineage>
</organism>
<dbReference type="SUPFAM" id="SSF47413">
    <property type="entry name" value="lambda repressor-like DNA-binding domains"/>
    <property type="match status" value="1"/>
</dbReference>
<dbReference type="InterPro" id="IPR010982">
    <property type="entry name" value="Lambda_DNA-bd_dom_sf"/>
</dbReference>
<dbReference type="CDD" id="cd00093">
    <property type="entry name" value="HTH_XRE"/>
    <property type="match status" value="1"/>
</dbReference>
<dbReference type="InterPro" id="IPR001387">
    <property type="entry name" value="Cro/C1-type_HTH"/>
</dbReference>
<sequence length="43" mass="4901">MIKRNMKEKELALQTGISVSTIYQYIDGRMLPTIGAFLTKNLL</sequence>
<dbReference type="AlphaFoldDB" id="A0A415G483"/>
<feature type="domain" description="HTH cro/C1-type" evidence="1">
    <location>
        <begin position="3"/>
        <end position="34"/>
    </location>
</feature>
<dbReference type="GO" id="GO:0003677">
    <property type="term" value="F:DNA binding"/>
    <property type="evidence" value="ECO:0007669"/>
    <property type="project" value="InterPro"/>
</dbReference>
<evidence type="ECO:0000259" key="1">
    <source>
        <dbReference type="Pfam" id="PF01381"/>
    </source>
</evidence>
<evidence type="ECO:0000313" key="2">
    <source>
        <dbReference type="EMBL" id="RHK35104.1"/>
    </source>
</evidence>
<evidence type="ECO:0000313" key="3">
    <source>
        <dbReference type="Proteomes" id="UP000283497"/>
    </source>
</evidence>
<comment type="caution">
    <text evidence="2">The sequence shown here is derived from an EMBL/GenBank/DDBJ whole genome shotgun (WGS) entry which is preliminary data.</text>
</comment>
<protein>
    <submittedName>
        <fullName evidence="2">XRE family transcriptional regulator</fullName>
    </submittedName>
</protein>
<dbReference type="Proteomes" id="UP000283497">
    <property type="component" value="Unassembled WGS sequence"/>
</dbReference>
<reference evidence="2 3" key="1">
    <citation type="submission" date="2018-08" db="EMBL/GenBank/DDBJ databases">
        <title>A genome reference for cultivated species of the human gut microbiota.</title>
        <authorList>
            <person name="Zou Y."/>
            <person name="Xue W."/>
            <person name="Luo G."/>
        </authorList>
    </citation>
    <scope>NUCLEOTIDE SEQUENCE [LARGE SCALE GENOMIC DNA]</scope>
    <source>
        <strain evidence="2 3">AF45-14BH</strain>
    </source>
</reference>
<dbReference type="Pfam" id="PF01381">
    <property type="entry name" value="HTH_3"/>
    <property type="match status" value="1"/>
</dbReference>
<dbReference type="EMBL" id="QRNJ01000068">
    <property type="protein sequence ID" value="RHK35104.1"/>
    <property type="molecule type" value="Genomic_DNA"/>
</dbReference>
<gene>
    <name evidence="2" type="ORF">DW068_13855</name>
</gene>
<proteinExistence type="predicted"/>
<name>A0A415G483_9FIRM</name>
<accession>A0A415G483</accession>